<dbReference type="Pfam" id="PF05258">
    <property type="entry name" value="DciA"/>
    <property type="match status" value="1"/>
</dbReference>
<dbReference type="eggNOG" id="COG5512">
    <property type="taxonomic scope" value="Bacteria"/>
</dbReference>
<dbReference type="HOGENOM" id="CLU_1925442_0_0_0"/>
<evidence type="ECO:0008006" key="3">
    <source>
        <dbReference type="Google" id="ProtNLM"/>
    </source>
</evidence>
<sequence>MPEEPPRQLSKLAEELVGDLRGLGSAEPRRSVKRPTQDLKSVVEQLVTKYHIGQESAEQTIRDHWVEIVGAANASYSHAASIERNRLLVLTSHSVVRNELFHHREQIVERIRQLPGCGGVKSLNLRAG</sequence>
<evidence type="ECO:0000313" key="2">
    <source>
        <dbReference type="Proteomes" id="UP000007013"/>
    </source>
</evidence>
<dbReference type="Proteomes" id="UP000007013">
    <property type="component" value="Chromosome"/>
</dbReference>
<organism evidence="1 2">
    <name type="scientific">Opitutus terrae (strain DSM 11246 / JCM 15787 / PB90-1)</name>
    <dbReference type="NCBI Taxonomy" id="452637"/>
    <lineage>
        <taxon>Bacteria</taxon>
        <taxon>Pseudomonadati</taxon>
        <taxon>Verrucomicrobiota</taxon>
        <taxon>Opitutia</taxon>
        <taxon>Opitutales</taxon>
        <taxon>Opitutaceae</taxon>
        <taxon>Opitutus</taxon>
    </lineage>
</organism>
<dbReference type="PANTHER" id="PTHR36456">
    <property type="entry name" value="UPF0232 PROTEIN SCO3875"/>
    <property type="match status" value="1"/>
</dbReference>
<protein>
    <recommendedName>
        <fullName evidence="3">DUF721 domain-containing protein</fullName>
    </recommendedName>
</protein>
<accession>B1ZSA0</accession>
<dbReference type="KEGG" id="ote:Oter_2417"/>
<reference evidence="1 2" key="1">
    <citation type="journal article" date="2011" name="J. Bacteriol.">
        <title>Genome sequence of the verrucomicrobium Opitutus terrae PB90-1, an abundant inhabitant of rice paddy soil ecosystems.</title>
        <authorList>
            <person name="van Passel M.W."/>
            <person name="Kant R."/>
            <person name="Palva A."/>
            <person name="Copeland A."/>
            <person name="Lucas S."/>
            <person name="Lapidus A."/>
            <person name="Glavina del Rio T."/>
            <person name="Pitluck S."/>
            <person name="Goltsman E."/>
            <person name="Clum A."/>
            <person name="Sun H."/>
            <person name="Schmutz J."/>
            <person name="Larimer F.W."/>
            <person name="Land M.L."/>
            <person name="Hauser L."/>
            <person name="Kyrpides N."/>
            <person name="Mikhailova N."/>
            <person name="Richardson P.P."/>
            <person name="Janssen P.H."/>
            <person name="de Vos W.M."/>
            <person name="Smidt H."/>
        </authorList>
    </citation>
    <scope>NUCLEOTIDE SEQUENCE [LARGE SCALE GENOMIC DNA]</scope>
    <source>
        <strain evidence="2">DSM 11246 / JCM 15787 / PB90-1</strain>
    </source>
</reference>
<keyword evidence="2" id="KW-1185">Reference proteome</keyword>
<dbReference type="EMBL" id="CP001032">
    <property type="protein sequence ID" value="ACB75699.1"/>
    <property type="molecule type" value="Genomic_DNA"/>
</dbReference>
<dbReference type="PANTHER" id="PTHR36456:SF1">
    <property type="entry name" value="UPF0232 PROTEIN SCO3875"/>
    <property type="match status" value="1"/>
</dbReference>
<evidence type="ECO:0000313" key="1">
    <source>
        <dbReference type="EMBL" id="ACB75699.1"/>
    </source>
</evidence>
<dbReference type="OrthoDB" id="194958at2"/>
<name>B1ZSA0_OPITP</name>
<dbReference type="InterPro" id="IPR007922">
    <property type="entry name" value="DciA-like"/>
</dbReference>
<dbReference type="AlphaFoldDB" id="B1ZSA0"/>
<gene>
    <name evidence="1" type="ordered locus">Oter_2417</name>
</gene>
<proteinExistence type="predicted"/>
<dbReference type="RefSeq" id="WP_012375235.1">
    <property type="nucleotide sequence ID" value="NC_010571.1"/>
</dbReference>